<evidence type="ECO:0000313" key="2">
    <source>
        <dbReference type="Proteomes" id="UP000579153"/>
    </source>
</evidence>
<name>A0A7W9GFT9_9ACTN</name>
<evidence type="ECO:0000313" key="1">
    <source>
        <dbReference type="EMBL" id="MBB5782962.1"/>
    </source>
</evidence>
<proteinExistence type="predicted"/>
<dbReference type="GO" id="GO:0016994">
    <property type="term" value="F:precorrin-6A reductase activity"/>
    <property type="evidence" value="ECO:0007669"/>
    <property type="project" value="InterPro"/>
</dbReference>
<dbReference type="AlphaFoldDB" id="A0A7W9GFT9"/>
<dbReference type="RefSeq" id="WP_185075985.1">
    <property type="nucleotide sequence ID" value="NZ_JACHMB010000001.1"/>
</dbReference>
<keyword evidence="2" id="KW-1185">Reference proteome</keyword>
<dbReference type="Proteomes" id="UP000579153">
    <property type="component" value="Unassembled WGS sequence"/>
</dbReference>
<comment type="caution">
    <text evidence="1">The sequence shown here is derived from an EMBL/GenBank/DDBJ whole genome shotgun (WGS) entry which is preliminary data.</text>
</comment>
<dbReference type="GO" id="GO:0009236">
    <property type="term" value="P:cobalamin biosynthetic process"/>
    <property type="evidence" value="ECO:0007669"/>
    <property type="project" value="UniProtKB-UniPathway"/>
</dbReference>
<reference evidence="1 2" key="1">
    <citation type="submission" date="2020-08" db="EMBL/GenBank/DDBJ databases">
        <title>Sequencing the genomes of 1000 actinobacteria strains.</title>
        <authorList>
            <person name="Klenk H.-P."/>
        </authorList>
    </citation>
    <scope>NUCLEOTIDE SEQUENCE [LARGE SCALE GENOMIC DNA]</scope>
    <source>
        <strain evidence="1 2">DSM 45507</strain>
    </source>
</reference>
<dbReference type="EMBL" id="JACHMB010000001">
    <property type="protein sequence ID" value="MBB5782962.1"/>
    <property type="molecule type" value="Genomic_DNA"/>
</dbReference>
<accession>A0A7W9GFT9</accession>
<sequence>MRRVLILGGTAEARAPAAELSSRTVHVVSSLAGRVNNPRLPGG</sequence>
<dbReference type="UniPathway" id="UPA00148"/>
<gene>
    <name evidence="1" type="ORF">HD596_009718</name>
</gene>
<dbReference type="Pfam" id="PF02571">
    <property type="entry name" value="CbiJ"/>
    <property type="match status" value="1"/>
</dbReference>
<dbReference type="PROSITE" id="PS51014">
    <property type="entry name" value="COBK_CBIJ"/>
    <property type="match status" value="1"/>
</dbReference>
<dbReference type="InterPro" id="IPR003723">
    <property type="entry name" value="Precorrin-6x_reduct"/>
</dbReference>
<organism evidence="1 2">
    <name type="scientific">Nonomuraea jabiensis</name>
    <dbReference type="NCBI Taxonomy" id="882448"/>
    <lineage>
        <taxon>Bacteria</taxon>
        <taxon>Bacillati</taxon>
        <taxon>Actinomycetota</taxon>
        <taxon>Actinomycetes</taxon>
        <taxon>Streptosporangiales</taxon>
        <taxon>Streptosporangiaceae</taxon>
        <taxon>Nonomuraea</taxon>
    </lineage>
</organism>
<protein>
    <submittedName>
        <fullName evidence="1">Precorrin-6x reductase</fullName>
    </submittedName>
</protein>